<feature type="compositionally biased region" description="Basic and acidic residues" evidence="2">
    <location>
        <begin position="39"/>
        <end position="49"/>
    </location>
</feature>
<dbReference type="PANTHER" id="PTHR12773:SF0">
    <property type="entry name" value="MULTIFUNCTIONAL METHYLTRANSFERASE SUBUNIT TRM112-LIKE PROTEIN"/>
    <property type="match status" value="1"/>
</dbReference>
<evidence type="ECO:0000256" key="2">
    <source>
        <dbReference type="SAM" id="MobiDB-lite"/>
    </source>
</evidence>
<feature type="compositionally biased region" description="Basic and acidic residues" evidence="2">
    <location>
        <begin position="188"/>
        <end position="201"/>
    </location>
</feature>
<feature type="coiled-coil region" evidence="1">
    <location>
        <begin position="225"/>
        <end position="252"/>
    </location>
</feature>
<feature type="region of interest" description="Disordered" evidence="2">
    <location>
        <begin position="178"/>
        <end position="201"/>
    </location>
</feature>
<feature type="coiled-coil region" evidence="1">
    <location>
        <begin position="328"/>
        <end position="376"/>
    </location>
</feature>
<comment type="caution">
    <text evidence="3">The sequence shown here is derived from an EMBL/GenBank/DDBJ whole genome shotgun (WGS) entry which is preliminary data.</text>
</comment>
<feature type="region of interest" description="Disordered" evidence="2">
    <location>
        <begin position="741"/>
        <end position="761"/>
    </location>
</feature>
<dbReference type="GO" id="GO:0070476">
    <property type="term" value="P:rRNA (guanine-N7)-methylation"/>
    <property type="evidence" value="ECO:0007669"/>
    <property type="project" value="TreeGrafter"/>
</dbReference>
<gene>
    <name evidence="3" type="ORF">FOZ61_003729</name>
</gene>
<organism evidence="3 4">
    <name type="scientific">Perkinsus olseni</name>
    <name type="common">Perkinsus atlanticus</name>
    <dbReference type="NCBI Taxonomy" id="32597"/>
    <lineage>
        <taxon>Eukaryota</taxon>
        <taxon>Sar</taxon>
        <taxon>Alveolata</taxon>
        <taxon>Perkinsozoa</taxon>
        <taxon>Perkinsea</taxon>
        <taxon>Perkinsida</taxon>
        <taxon>Perkinsidae</taxon>
        <taxon>Perkinsus</taxon>
    </lineage>
</organism>
<feature type="region of interest" description="Disordered" evidence="2">
    <location>
        <begin position="19"/>
        <end position="49"/>
    </location>
</feature>
<accession>A0A7J6LNN7</accession>
<dbReference type="Gene3D" id="2.20.25.10">
    <property type="match status" value="1"/>
</dbReference>
<feature type="compositionally biased region" description="Basic and acidic residues" evidence="2">
    <location>
        <begin position="19"/>
        <end position="29"/>
    </location>
</feature>
<dbReference type="SUPFAM" id="SSF158997">
    <property type="entry name" value="Trm112p-like"/>
    <property type="match status" value="1"/>
</dbReference>
<reference evidence="3 4" key="1">
    <citation type="submission" date="2020-04" db="EMBL/GenBank/DDBJ databases">
        <title>Perkinsus olseni comparative genomics.</title>
        <authorList>
            <person name="Bogema D.R."/>
        </authorList>
    </citation>
    <scope>NUCLEOTIDE SEQUENCE [LARGE SCALE GENOMIC DNA]</scope>
    <source>
        <strain evidence="3">ATCC PRA-179</strain>
    </source>
</reference>
<dbReference type="PANTHER" id="PTHR12773">
    <property type="entry name" value="UPF0315 PROTEIN-RELATED"/>
    <property type="match status" value="1"/>
</dbReference>
<dbReference type="AlphaFoldDB" id="A0A7J6LNN7"/>
<sequence length="761" mass="85577">MMCNRKQCSGGYPLRICPKEQQQDVGMRDSEDESSPEAEQERPAFKVEESDFNPDFIRHMLDKLEWDALVATLPQCQGLTQSLAPSYTDSDKDDENFLKAVHDVIIDYHILEADLKCPKCDRIYPITKGIPNMLLQDDEDEEDAARDDFMRSMRAGEVVVHAVSVALFQTMRVFKADPGNSTDNSEDPADHAAAKRRSSEDTMTRVRAVLTELESQLLQACWARFHQSQQDLLHAQRTIRELNEKIEAQRVNYMKEVTSLRGRQRTLDDDVVQALGGGDEEKIISEAEDDDGTMFFDLTGGMAERDKETIRMVVRDRVEHILSKLPRRKEDQKRIASLEADITAARREATDARTALEEAQAELEQARARAREKGDRVHSAACQTCMSGSHMMLLRGETEAGCTRTGCATAGSEPDEVETLRQRVAELEDALGGRGLGAAMGVVKRGERCGQLGRRESTLMEQSGTAMLRRVERFADEYGRACGGCKQEGCPVTRAVFRRLYRDAFERVERLEDLKLDIDHVIGEEAMEVLRQQRLVYRGTPAEIARIIEGRRGVQPVSEVNTVLGATDHGNYSWPPRELKSVAKGQKNADGWQPCDDGLMFKRFVEGQRLLRQIAHRQEVLTYSAAVFETPAEALAPNEDPRLKHLRGSLDFQLRQLGDSAFGGFAEGGGRRKRTKKDVEKSLELTSLEKQHKHKRSRERARRGRQVLEAALGLSGYYDDDSAQEDNIGVGAEWGTTSLPLLNAGHKKPPMAARRRPRVLL</sequence>
<dbReference type="GO" id="GO:0046982">
    <property type="term" value="F:protein heterodimerization activity"/>
    <property type="evidence" value="ECO:0007669"/>
    <property type="project" value="InterPro"/>
</dbReference>
<feature type="compositionally biased region" description="Basic residues" evidence="2">
    <location>
        <begin position="745"/>
        <end position="761"/>
    </location>
</feature>
<dbReference type="CDD" id="cd21089">
    <property type="entry name" value="Trm112-like"/>
    <property type="match status" value="1"/>
</dbReference>
<protein>
    <submittedName>
        <fullName evidence="3">Uncharacterized protein</fullName>
    </submittedName>
</protein>
<evidence type="ECO:0000256" key="1">
    <source>
        <dbReference type="SAM" id="Coils"/>
    </source>
</evidence>
<evidence type="ECO:0000313" key="4">
    <source>
        <dbReference type="Proteomes" id="UP000570595"/>
    </source>
</evidence>
<dbReference type="EMBL" id="JABAHT010000218">
    <property type="protein sequence ID" value="KAF4660823.1"/>
    <property type="molecule type" value="Genomic_DNA"/>
</dbReference>
<evidence type="ECO:0000313" key="3">
    <source>
        <dbReference type="EMBL" id="KAF4660823.1"/>
    </source>
</evidence>
<proteinExistence type="predicted"/>
<name>A0A7J6LNN7_PEROL</name>
<dbReference type="InterPro" id="IPR039127">
    <property type="entry name" value="Trm112"/>
</dbReference>
<dbReference type="OrthoDB" id="2187549at2759"/>
<dbReference type="Proteomes" id="UP000570595">
    <property type="component" value="Unassembled WGS sequence"/>
</dbReference>
<dbReference type="GO" id="GO:0030488">
    <property type="term" value="P:tRNA methylation"/>
    <property type="evidence" value="ECO:0007669"/>
    <property type="project" value="TreeGrafter"/>
</dbReference>
<keyword evidence="1" id="KW-0175">Coiled coil</keyword>